<evidence type="ECO:0000256" key="4">
    <source>
        <dbReference type="PROSITE-ProRule" id="PRU00473"/>
    </source>
</evidence>
<keyword evidence="2 4" id="KW-0472">Membrane</keyword>
<dbReference type="PROSITE" id="PS51123">
    <property type="entry name" value="OMPA_2"/>
    <property type="match status" value="1"/>
</dbReference>
<dbReference type="InterPro" id="IPR036737">
    <property type="entry name" value="OmpA-like_sf"/>
</dbReference>
<dbReference type="PANTHER" id="PTHR30329">
    <property type="entry name" value="STATOR ELEMENT OF FLAGELLAR MOTOR COMPLEX"/>
    <property type="match status" value="1"/>
</dbReference>
<protein>
    <submittedName>
        <fullName evidence="8">OmpA family protein</fullName>
    </submittedName>
</protein>
<evidence type="ECO:0000313" key="7">
    <source>
        <dbReference type="EMBL" id="SGY95036.1"/>
    </source>
</evidence>
<keyword evidence="3" id="KW-0998">Cell outer membrane</keyword>
<feature type="chain" id="PRO_5012769444" evidence="5">
    <location>
        <begin position="25"/>
        <end position="198"/>
    </location>
</feature>
<evidence type="ECO:0000259" key="6">
    <source>
        <dbReference type="PROSITE" id="PS51123"/>
    </source>
</evidence>
<dbReference type="PRINTS" id="PR01021">
    <property type="entry name" value="OMPADOMAIN"/>
</dbReference>
<evidence type="ECO:0000313" key="10">
    <source>
        <dbReference type="Proteomes" id="UP000183794"/>
    </source>
</evidence>
<proteinExistence type="predicted"/>
<dbReference type="EMBL" id="FPLJ01000064">
    <property type="protein sequence ID" value="SGY95036.1"/>
    <property type="molecule type" value="Genomic_DNA"/>
</dbReference>
<dbReference type="Proteomes" id="UP000182660">
    <property type="component" value="Unassembled WGS sequence"/>
</dbReference>
<evidence type="ECO:0000313" key="8">
    <source>
        <dbReference type="EMBL" id="SGZ06697.1"/>
    </source>
</evidence>
<keyword evidence="5" id="KW-0732">Signal</keyword>
<dbReference type="AlphaFoldDB" id="A0A1L0A2D9"/>
<feature type="signal peptide" evidence="5">
    <location>
        <begin position="1"/>
        <end position="24"/>
    </location>
</feature>
<dbReference type="InterPro" id="IPR006664">
    <property type="entry name" value="OMP_bac"/>
</dbReference>
<name>A0A1L0A2D9_9GAMM</name>
<accession>A0A1L0A2D9</accession>
<dbReference type="SUPFAM" id="SSF103088">
    <property type="entry name" value="OmpA-like"/>
    <property type="match status" value="1"/>
</dbReference>
<dbReference type="CDD" id="cd07185">
    <property type="entry name" value="OmpA_C-like"/>
    <property type="match status" value="1"/>
</dbReference>
<keyword evidence="9" id="KW-1185">Reference proteome</keyword>
<dbReference type="PROSITE" id="PS51257">
    <property type="entry name" value="PROKAR_LIPOPROTEIN"/>
    <property type="match status" value="1"/>
</dbReference>
<dbReference type="Proteomes" id="UP000183794">
    <property type="component" value="Unassembled WGS sequence"/>
</dbReference>
<dbReference type="GO" id="GO:0009279">
    <property type="term" value="C:cell outer membrane"/>
    <property type="evidence" value="ECO:0007669"/>
    <property type="project" value="UniProtKB-SubCell"/>
</dbReference>
<dbReference type="OrthoDB" id="9805832at2"/>
<dbReference type="GeneID" id="61296735"/>
<evidence type="ECO:0000256" key="2">
    <source>
        <dbReference type="ARBA" id="ARBA00023136"/>
    </source>
</evidence>
<reference evidence="8 10" key="2">
    <citation type="submission" date="2016-11" db="EMBL/GenBank/DDBJ databases">
        <authorList>
            <person name="Jaros S."/>
            <person name="Januszkiewicz K."/>
            <person name="Wedrychowicz H."/>
        </authorList>
    </citation>
    <scope>NUCLEOTIDE SEQUENCE [LARGE SCALE GENOMIC DNA]</scope>
    <source>
        <strain evidence="8">NVI 5450</strain>
    </source>
</reference>
<reference evidence="7 9" key="1">
    <citation type="submission" date="2016-11" db="EMBL/GenBank/DDBJ databases">
        <authorList>
            <person name="Klemetsen T."/>
        </authorList>
    </citation>
    <scope>NUCLEOTIDE SEQUENCE [LARGE SCALE GENOMIC DNA]</scope>
    <source>
        <strain evidence="7">MT 2528</strain>
    </source>
</reference>
<evidence type="ECO:0000256" key="3">
    <source>
        <dbReference type="ARBA" id="ARBA00023237"/>
    </source>
</evidence>
<dbReference type="InterPro" id="IPR050330">
    <property type="entry name" value="Bact_OuterMem_StrucFunc"/>
</dbReference>
<evidence type="ECO:0000256" key="5">
    <source>
        <dbReference type="SAM" id="SignalP"/>
    </source>
</evidence>
<gene>
    <name evidence="7" type="ORF">MT2528_2900</name>
    <name evidence="8" type="ORF">NVI5450_3094</name>
</gene>
<sequence length="198" mass="21822">MKYIIVLISSFLLMACTTPIVDMADNTQIQLQDLSDADNDGVITSREKCPASFAGSKVDNYGCGADIINKVRQELKVNFASNSAVVSKRYFGDIEALANFMKKHLDTEVVIEGHTSKLGSKSLNMRLSQERAQAVMNILVNNFGIATSRVSAVGYGFERILDDGNTKSAHAKNRRIVAELTSESTTKDMKWNIYSVDK</sequence>
<dbReference type="Gene3D" id="3.30.1330.60">
    <property type="entry name" value="OmpA-like domain"/>
    <property type="match status" value="1"/>
</dbReference>
<dbReference type="PANTHER" id="PTHR30329:SF21">
    <property type="entry name" value="LIPOPROTEIN YIAD-RELATED"/>
    <property type="match status" value="1"/>
</dbReference>
<dbReference type="InterPro" id="IPR006665">
    <property type="entry name" value="OmpA-like"/>
</dbReference>
<evidence type="ECO:0000313" key="9">
    <source>
        <dbReference type="Proteomes" id="UP000182660"/>
    </source>
</evidence>
<feature type="domain" description="OmpA-like" evidence="6">
    <location>
        <begin position="64"/>
        <end position="184"/>
    </location>
</feature>
<dbReference type="Pfam" id="PF00691">
    <property type="entry name" value="OmpA"/>
    <property type="match status" value="1"/>
</dbReference>
<dbReference type="EMBL" id="FPLD01000082">
    <property type="protein sequence ID" value="SGZ06697.1"/>
    <property type="molecule type" value="Genomic_DNA"/>
</dbReference>
<dbReference type="RefSeq" id="WP_075472681.1">
    <property type="nucleotide sequence ID" value="NZ_CAWQZC010000033.1"/>
</dbReference>
<evidence type="ECO:0000256" key="1">
    <source>
        <dbReference type="ARBA" id="ARBA00004442"/>
    </source>
</evidence>
<comment type="subcellular location">
    <subcellularLocation>
        <location evidence="1">Cell outer membrane</location>
    </subcellularLocation>
</comment>
<organism evidence="8 10">
    <name type="scientific">Moritella viscosa</name>
    <dbReference type="NCBI Taxonomy" id="80854"/>
    <lineage>
        <taxon>Bacteria</taxon>
        <taxon>Pseudomonadati</taxon>
        <taxon>Pseudomonadota</taxon>
        <taxon>Gammaproteobacteria</taxon>
        <taxon>Alteromonadales</taxon>
        <taxon>Moritellaceae</taxon>
        <taxon>Moritella</taxon>
    </lineage>
</organism>